<sequence length="842" mass="91664">MIFPYEKDPMLLPLVPEYKALNVRRKLHRRLLLCIQQLKTCKMVLWLFLVASFLTLVSAIPHESLLNIPEEWQDLGPAPADKEITLYIAMVESSLNTLLSKLEDVSTPGSGSYGQYPSALTILPLLLPNAQAVPSVTGWLNTVGAQITSRPLIGTWLQTKLLVGNANQLLDTTFHLYKHKKTNEEIVRTQAYSIPENLNNFVDLVYPTVHFGHRWDKTPIDLSRERTDLTKDHCDAKAVTPYCIQQLYGVPRTLATKRTQRLGVIGLNGQYANEADLKMFLEQFRPDFFEEVKDPNGNVVQQLKPGTGKFDVKKIAGGQNLQDLDKAGGEANLDTQYTVGIASAVPNIFLTVGGGDLPDDLLWIFVLLSESDNNLPRVISLSYGTDERYLTSRLAKKICTAYAALALRGVSVISASGDGGVGGTSAEEHQNCEAFVPAFPTCPYITTVGATALVDGKTPLDEQGADFSGGGFSTFFPAPAWQHEAVDHYLSTASIPDDYVSKFNRGGRAFPDVSTIGSYIAVKYQGHVGTIDGTSASAPIFASMIALINDARAAENKPPLGFLNPFLYRNPGLFKDITSGNNPGCNTQGFSATVGWDPVTGLGTPRFEALKEAALKFFQSTGYEYSWLESLPAAEDVHASPSIHNLERSAKLYTARSRTRSLSEINSCDQRLIARRGVVLPLADLACVLVPASLVHVVATMASEESPLLGQSVRNEDEAEAVALHEAVYDRFSASRKRLIVALSALSGSFPMFASGSFLPLIPQIAYDLHSTGQVVSLAVSLSILGASIGSMIWASYSSFYGRRPIILVSLAIMCTGSIGAGIARSVPELLFWRVTQAFWRV</sequence>
<evidence type="ECO:0000313" key="2">
    <source>
        <dbReference type="Proteomes" id="UP001148662"/>
    </source>
</evidence>
<keyword evidence="2" id="KW-1185">Reference proteome</keyword>
<dbReference type="EMBL" id="JANHOG010002104">
    <property type="protein sequence ID" value="KAJ3527241.1"/>
    <property type="molecule type" value="Genomic_DNA"/>
</dbReference>
<name>A0ACC1RWL7_9APHY</name>
<gene>
    <name evidence="1" type="ORF">NM688_g8155</name>
</gene>
<accession>A0ACC1RWL7</accession>
<protein>
    <submittedName>
        <fullName evidence="1">Uncharacterized protein</fullName>
    </submittedName>
</protein>
<proteinExistence type="predicted"/>
<comment type="caution">
    <text evidence="1">The sequence shown here is derived from an EMBL/GenBank/DDBJ whole genome shotgun (WGS) entry which is preliminary data.</text>
</comment>
<organism evidence="1 2">
    <name type="scientific">Phlebia brevispora</name>
    <dbReference type="NCBI Taxonomy" id="194682"/>
    <lineage>
        <taxon>Eukaryota</taxon>
        <taxon>Fungi</taxon>
        <taxon>Dikarya</taxon>
        <taxon>Basidiomycota</taxon>
        <taxon>Agaricomycotina</taxon>
        <taxon>Agaricomycetes</taxon>
        <taxon>Polyporales</taxon>
        <taxon>Meruliaceae</taxon>
        <taxon>Phlebia</taxon>
    </lineage>
</organism>
<evidence type="ECO:0000313" key="1">
    <source>
        <dbReference type="EMBL" id="KAJ3527241.1"/>
    </source>
</evidence>
<dbReference type="Proteomes" id="UP001148662">
    <property type="component" value="Unassembled WGS sequence"/>
</dbReference>
<reference evidence="1" key="1">
    <citation type="submission" date="2022-07" db="EMBL/GenBank/DDBJ databases">
        <title>Genome Sequence of Phlebia brevispora.</title>
        <authorList>
            <person name="Buettner E."/>
        </authorList>
    </citation>
    <scope>NUCLEOTIDE SEQUENCE</scope>
    <source>
        <strain evidence="1">MPL23</strain>
    </source>
</reference>